<proteinExistence type="predicted"/>
<gene>
    <name evidence="2" type="ORF">G2W53_007429</name>
</gene>
<dbReference type="AlphaFoldDB" id="A0A834X6Z2"/>
<feature type="compositionally biased region" description="Polar residues" evidence="1">
    <location>
        <begin position="52"/>
        <end position="62"/>
    </location>
</feature>
<reference evidence="2" key="1">
    <citation type="submission" date="2020-09" db="EMBL/GenBank/DDBJ databases">
        <title>Genome-Enabled Discovery of Anthraquinone Biosynthesis in Senna tora.</title>
        <authorList>
            <person name="Kang S.-H."/>
            <person name="Pandey R.P."/>
            <person name="Lee C.-M."/>
            <person name="Sim J.-S."/>
            <person name="Jeong J.-T."/>
            <person name="Choi B.-S."/>
            <person name="Jung M."/>
            <person name="Ginzburg D."/>
            <person name="Zhao K."/>
            <person name="Won S.Y."/>
            <person name="Oh T.-J."/>
            <person name="Yu Y."/>
            <person name="Kim N.-H."/>
            <person name="Lee O.R."/>
            <person name="Lee T.-H."/>
            <person name="Bashyal P."/>
            <person name="Kim T.-S."/>
            <person name="Lee W.-H."/>
            <person name="Kawkins C."/>
            <person name="Kim C.-K."/>
            <person name="Kim J.S."/>
            <person name="Ahn B.O."/>
            <person name="Rhee S.Y."/>
            <person name="Sohng J.K."/>
        </authorList>
    </citation>
    <scope>NUCLEOTIDE SEQUENCE</scope>
    <source>
        <tissue evidence="2">Leaf</tissue>
    </source>
</reference>
<organism evidence="2 3">
    <name type="scientific">Senna tora</name>
    <dbReference type="NCBI Taxonomy" id="362788"/>
    <lineage>
        <taxon>Eukaryota</taxon>
        <taxon>Viridiplantae</taxon>
        <taxon>Streptophyta</taxon>
        <taxon>Embryophyta</taxon>
        <taxon>Tracheophyta</taxon>
        <taxon>Spermatophyta</taxon>
        <taxon>Magnoliopsida</taxon>
        <taxon>eudicotyledons</taxon>
        <taxon>Gunneridae</taxon>
        <taxon>Pentapetalae</taxon>
        <taxon>rosids</taxon>
        <taxon>fabids</taxon>
        <taxon>Fabales</taxon>
        <taxon>Fabaceae</taxon>
        <taxon>Caesalpinioideae</taxon>
        <taxon>Cassia clade</taxon>
        <taxon>Senna</taxon>
    </lineage>
</organism>
<comment type="caution">
    <text evidence="2">The sequence shown here is derived from an EMBL/GenBank/DDBJ whole genome shotgun (WGS) entry which is preliminary data.</text>
</comment>
<protein>
    <submittedName>
        <fullName evidence="2">Uncharacterized protein</fullName>
    </submittedName>
</protein>
<keyword evidence="3" id="KW-1185">Reference proteome</keyword>
<dbReference type="EMBL" id="JAAIUW010000003">
    <property type="protein sequence ID" value="KAF7838947.1"/>
    <property type="molecule type" value="Genomic_DNA"/>
</dbReference>
<dbReference type="Proteomes" id="UP000634136">
    <property type="component" value="Unassembled WGS sequence"/>
</dbReference>
<evidence type="ECO:0000313" key="2">
    <source>
        <dbReference type="EMBL" id="KAF7838947.1"/>
    </source>
</evidence>
<sequence>MSPTKAPMNSQVHMPKPAKISNSNSNLNAKHVRVSGRFNEKKKGVNYRPDNISKQWARPNSSTKDRETNNGPLNIHDPGPS</sequence>
<evidence type="ECO:0000256" key="1">
    <source>
        <dbReference type="SAM" id="MobiDB-lite"/>
    </source>
</evidence>
<feature type="region of interest" description="Disordered" evidence="1">
    <location>
        <begin position="1"/>
        <end position="81"/>
    </location>
</feature>
<name>A0A834X6Z2_9FABA</name>
<evidence type="ECO:0000313" key="3">
    <source>
        <dbReference type="Proteomes" id="UP000634136"/>
    </source>
</evidence>
<feature type="compositionally biased region" description="Polar residues" evidence="1">
    <location>
        <begin position="1"/>
        <end position="12"/>
    </location>
</feature>
<accession>A0A834X6Z2</accession>